<accession>A0A101EP26</accession>
<dbReference type="GO" id="GO:0005737">
    <property type="term" value="C:cytoplasm"/>
    <property type="evidence" value="ECO:0007669"/>
    <property type="project" value="UniProtKB-SubCell"/>
</dbReference>
<dbReference type="GO" id="GO:0016832">
    <property type="term" value="F:aldehyde-lyase activity"/>
    <property type="evidence" value="ECO:0007669"/>
    <property type="project" value="InterPro"/>
</dbReference>
<keyword evidence="2" id="KW-0704">Schiff base</keyword>
<dbReference type="InterPro" id="IPR013785">
    <property type="entry name" value="Aldolase_TIM"/>
</dbReference>
<dbReference type="EMBL" id="LGFG01000202">
    <property type="protein sequence ID" value="KUK22287.1"/>
    <property type="molecule type" value="Genomic_DNA"/>
</dbReference>
<dbReference type="SUPFAM" id="SSF51569">
    <property type="entry name" value="Aldolase"/>
    <property type="match status" value="1"/>
</dbReference>
<feature type="non-terminal residue" evidence="3">
    <location>
        <position position="128"/>
    </location>
</feature>
<protein>
    <submittedName>
        <fullName evidence="3">Transaldolase</fullName>
    </submittedName>
</protein>
<dbReference type="Pfam" id="PF00923">
    <property type="entry name" value="TAL_FSA"/>
    <property type="match status" value="1"/>
</dbReference>
<comment type="caution">
    <text evidence="3">The sequence shown here is derived from an EMBL/GenBank/DDBJ whole genome shotgun (WGS) entry which is preliminary data.</text>
</comment>
<dbReference type="InterPro" id="IPR018225">
    <property type="entry name" value="Transaldolase_AS"/>
</dbReference>
<dbReference type="GO" id="GO:0005975">
    <property type="term" value="P:carbohydrate metabolic process"/>
    <property type="evidence" value="ECO:0007669"/>
    <property type="project" value="InterPro"/>
</dbReference>
<proteinExistence type="predicted"/>
<dbReference type="InterPro" id="IPR033919">
    <property type="entry name" value="TSA/FSA_arc/bac"/>
</dbReference>
<organism evidence="3 4">
    <name type="scientific">Thermotoga petrophila</name>
    <dbReference type="NCBI Taxonomy" id="93929"/>
    <lineage>
        <taxon>Bacteria</taxon>
        <taxon>Thermotogati</taxon>
        <taxon>Thermotogota</taxon>
        <taxon>Thermotogae</taxon>
        <taxon>Thermotogales</taxon>
        <taxon>Thermotogaceae</taxon>
        <taxon>Thermotoga</taxon>
    </lineage>
</organism>
<gene>
    <name evidence="3" type="ORF">XD57_1611</name>
</gene>
<evidence type="ECO:0000256" key="2">
    <source>
        <dbReference type="ARBA" id="ARBA00023270"/>
    </source>
</evidence>
<comment type="subcellular location">
    <subcellularLocation>
        <location evidence="1">Cytoplasm</location>
    </subcellularLocation>
</comment>
<dbReference type="AlphaFoldDB" id="A0A101EP26"/>
<dbReference type="Proteomes" id="UP000058636">
    <property type="component" value="Unassembled WGS sequence"/>
</dbReference>
<name>A0A101EP26_9THEM</name>
<evidence type="ECO:0000256" key="1">
    <source>
        <dbReference type="ARBA" id="ARBA00004496"/>
    </source>
</evidence>
<dbReference type="PANTHER" id="PTHR10683">
    <property type="entry name" value="TRANSALDOLASE"/>
    <property type="match status" value="1"/>
</dbReference>
<dbReference type="CDD" id="cd00956">
    <property type="entry name" value="Transaldolase_FSA"/>
    <property type="match status" value="1"/>
</dbReference>
<dbReference type="PROSITE" id="PS00958">
    <property type="entry name" value="TRANSALDOLASE_2"/>
    <property type="match status" value="1"/>
</dbReference>
<evidence type="ECO:0000313" key="3">
    <source>
        <dbReference type="EMBL" id="KUK22287.1"/>
    </source>
</evidence>
<evidence type="ECO:0000313" key="4">
    <source>
        <dbReference type="Proteomes" id="UP000058636"/>
    </source>
</evidence>
<reference evidence="3 4" key="1">
    <citation type="journal article" date="2015" name="MBio">
        <title>Genome-Resolved Metagenomic Analysis Reveals Roles for Candidate Phyla and Other Microbial Community Members in Biogeochemical Transformations in Oil Reservoirs.</title>
        <authorList>
            <person name="Hu P."/>
            <person name="Tom L."/>
            <person name="Singh A."/>
            <person name="Thomas B.C."/>
            <person name="Baker B.J."/>
            <person name="Piceno Y.M."/>
            <person name="Andersen G.L."/>
            <person name="Banfield J.F."/>
        </authorList>
    </citation>
    <scope>NUCLEOTIDE SEQUENCE [LARGE SCALE GENOMIC DNA]</scope>
    <source>
        <strain evidence="3">46_26</strain>
    </source>
</reference>
<dbReference type="PROSITE" id="PS01054">
    <property type="entry name" value="TRANSALDOLASE_1"/>
    <property type="match status" value="1"/>
</dbReference>
<dbReference type="InterPro" id="IPR001585">
    <property type="entry name" value="TAL/FSA"/>
</dbReference>
<dbReference type="PANTHER" id="PTHR10683:SF40">
    <property type="entry name" value="FRUCTOSE-6-PHOSPHATE ALDOLASE 1-RELATED"/>
    <property type="match status" value="1"/>
</dbReference>
<dbReference type="Gene3D" id="3.20.20.70">
    <property type="entry name" value="Aldolase class I"/>
    <property type="match status" value="1"/>
</dbReference>
<sequence>MKIFLDTANLEEIKKGVEWGIVDGVTTNPTLISKEGAEFKQRVKEICDLVKGPVSAEVVSLDYEGMVREARELAQISEYVVIKIPMTPDGIKAVKTLSAEGIKTNVTLVFSPAQAILAAKAGATYVSP</sequence>